<dbReference type="SUPFAM" id="SSF53335">
    <property type="entry name" value="S-adenosyl-L-methionine-dependent methyltransferases"/>
    <property type="match status" value="1"/>
</dbReference>
<name>I8ZLS2_PHOVU</name>
<reference evidence="4 5" key="1">
    <citation type="submission" date="2012-02" db="EMBL/GenBank/DDBJ databases">
        <title>The Genome Sequence of Bacteroides vulgatus CL09T03C04.</title>
        <authorList>
            <consortium name="The Broad Institute Genome Sequencing Platform"/>
            <person name="Earl A."/>
            <person name="Ward D."/>
            <person name="Feldgarden M."/>
            <person name="Gevers D."/>
            <person name="Zitomersky N.L."/>
            <person name="Coyne M.J."/>
            <person name="Comstock L.E."/>
            <person name="Young S.K."/>
            <person name="Zeng Q."/>
            <person name="Gargeya S."/>
            <person name="Fitzgerald M."/>
            <person name="Haas B."/>
            <person name="Abouelleil A."/>
            <person name="Alvarado L."/>
            <person name="Arachchi H.M."/>
            <person name="Berlin A."/>
            <person name="Chapman S.B."/>
            <person name="Gearin G."/>
            <person name="Goldberg J."/>
            <person name="Griggs A."/>
            <person name="Gujja S."/>
            <person name="Hansen M."/>
            <person name="Heiman D."/>
            <person name="Howarth C."/>
            <person name="Larimer J."/>
            <person name="Lui A."/>
            <person name="MacDonald P.J.P."/>
            <person name="McCowen C."/>
            <person name="Montmayeur A."/>
            <person name="Murphy C."/>
            <person name="Neiman D."/>
            <person name="Pearson M."/>
            <person name="Priest M."/>
            <person name="Roberts A."/>
            <person name="Saif S."/>
            <person name="Shea T."/>
            <person name="Sisk P."/>
            <person name="Stolte C."/>
            <person name="Sykes S."/>
            <person name="Wortman J."/>
            <person name="Nusbaum C."/>
            <person name="Birren B."/>
        </authorList>
    </citation>
    <scope>NUCLEOTIDE SEQUENCE [LARGE SCALE GENOMIC DNA]</scope>
    <source>
        <strain evidence="4 5">CL09T03C04</strain>
    </source>
</reference>
<dbReference type="GO" id="GO:0009307">
    <property type="term" value="P:DNA restriction-modification system"/>
    <property type="evidence" value="ECO:0007669"/>
    <property type="project" value="UniProtKB-KW"/>
</dbReference>
<evidence type="ECO:0000256" key="1">
    <source>
        <dbReference type="ARBA" id="ARBA00006594"/>
    </source>
</evidence>
<dbReference type="InterPro" id="IPR029063">
    <property type="entry name" value="SAM-dependent_MTases_sf"/>
</dbReference>
<proteinExistence type="inferred from homology"/>
<keyword evidence="5" id="KW-1185">Reference proteome</keyword>
<protein>
    <recommendedName>
        <fullName evidence="3">N6 adenine-specific DNA methyltransferase N-terminal domain-containing protein</fullName>
    </recommendedName>
</protein>
<feature type="domain" description="N6 adenine-specific DNA methyltransferase N-terminal" evidence="3">
    <location>
        <begin position="6"/>
        <end position="156"/>
    </location>
</feature>
<comment type="caution">
    <text evidence="4">The sequence shown here is derived from an EMBL/GenBank/DDBJ whole genome shotgun (WGS) entry which is preliminary data.</text>
</comment>
<sequence length="166" mass="19428">MNKQQLANKIWASANKMRSKIEANQYKDYILSLIFYKLLSDNEVNYLKSIGWTDEDIVTLVENHEDQEAVMMMEYCRNNIGYFIEYKNLFGTWLKPNSEFSVADLNGALNSFDRLISPNYRHVYENIFRTLQAGLSKLGENTATQTRALKNLIKLIKDLRFPGQIW</sequence>
<dbReference type="PATRIC" id="fig|997891.3.peg.3098"/>
<dbReference type="Pfam" id="PF12161">
    <property type="entry name" value="HsdM_N"/>
    <property type="match status" value="1"/>
</dbReference>
<organism evidence="4 5">
    <name type="scientific">Phocaeicola vulgatus CL09T03C04</name>
    <dbReference type="NCBI Taxonomy" id="997891"/>
    <lineage>
        <taxon>Bacteria</taxon>
        <taxon>Pseudomonadati</taxon>
        <taxon>Bacteroidota</taxon>
        <taxon>Bacteroidia</taxon>
        <taxon>Bacteroidales</taxon>
        <taxon>Bacteroidaceae</taxon>
        <taxon>Phocaeicola</taxon>
    </lineage>
</organism>
<evidence type="ECO:0000259" key="3">
    <source>
        <dbReference type="Pfam" id="PF12161"/>
    </source>
</evidence>
<dbReference type="RefSeq" id="WP_005852004.1">
    <property type="nucleotide sequence ID" value="NZ_JH724285.1"/>
</dbReference>
<dbReference type="AlphaFoldDB" id="I8ZLS2"/>
<evidence type="ECO:0000256" key="2">
    <source>
        <dbReference type="ARBA" id="ARBA00022747"/>
    </source>
</evidence>
<dbReference type="InterPro" id="IPR038333">
    <property type="entry name" value="T1MK-like_N_sf"/>
</dbReference>
<evidence type="ECO:0000313" key="5">
    <source>
        <dbReference type="Proteomes" id="UP000004219"/>
    </source>
</evidence>
<dbReference type="InterPro" id="IPR022749">
    <property type="entry name" value="D12N6_MeTrfase_N"/>
</dbReference>
<evidence type="ECO:0000313" key="4">
    <source>
        <dbReference type="EMBL" id="EIY76495.1"/>
    </source>
</evidence>
<dbReference type="Gene3D" id="1.20.1260.30">
    <property type="match status" value="1"/>
</dbReference>
<gene>
    <name evidence="4" type="ORF">HMPREF1058_02933</name>
</gene>
<dbReference type="Proteomes" id="UP000004219">
    <property type="component" value="Unassembled WGS sequence"/>
</dbReference>
<keyword evidence="2" id="KW-0680">Restriction system</keyword>
<dbReference type="HOGENOM" id="CLU_013049_2_0_10"/>
<accession>I8ZLS2</accession>
<comment type="similarity">
    <text evidence="1">Belongs to the N(4)/N(6)-methyltransferase family.</text>
</comment>
<dbReference type="EMBL" id="AGXZ01000021">
    <property type="protein sequence ID" value="EIY76495.1"/>
    <property type="molecule type" value="Genomic_DNA"/>
</dbReference>